<sequence length="300" mass="32277">MKPAIRIGVIGLSVHSDDYTNIINGTPGGNGRQGCLVTVLYHPPGNPDVEFKEEQLARFSASVTKNGVRLVNSIAEMLPEVDAVMLLTNDGRPHLKEIMPVLKAGKPVYVDKPMAESFANVKAIFRQAEKYKVPIFTSSPLRYVRRAQQFAAGETVGKVTGAETYGPAPIQKSHTDLFWDGIHGVELLYTVMGTGCEYVSRTFSPAGDLVTGIWKDGRTGVFRGLRSGRIGFGGTVFGTEGIAEIGGFDGYQGLVDVILTFFKTGQPPVSAAETLEIYAFMAAADVSKKKEGSLVKISIA</sequence>
<dbReference type="InterPro" id="IPR050463">
    <property type="entry name" value="Gfo/Idh/MocA_oxidrdct_glycsds"/>
</dbReference>
<name>A0ABP8M8L1_9BACT</name>
<evidence type="ECO:0000259" key="1">
    <source>
        <dbReference type="Pfam" id="PF01408"/>
    </source>
</evidence>
<dbReference type="PANTHER" id="PTHR43818:SF9">
    <property type="entry name" value="HYPOTHETICAL OXIDOREDUCTASE"/>
    <property type="match status" value="1"/>
</dbReference>
<comment type="caution">
    <text evidence="2">The sequence shown here is derived from an EMBL/GenBank/DDBJ whole genome shotgun (WGS) entry which is preliminary data.</text>
</comment>
<organism evidence="2 3">
    <name type="scientific">Ravibacter arvi</name>
    <dbReference type="NCBI Taxonomy" id="2051041"/>
    <lineage>
        <taxon>Bacteria</taxon>
        <taxon>Pseudomonadati</taxon>
        <taxon>Bacteroidota</taxon>
        <taxon>Cytophagia</taxon>
        <taxon>Cytophagales</taxon>
        <taxon>Spirosomataceae</taxon>
        <taxon>Ravibacter</taxon>
    </lineage>
</organism>
<dbReference type="RefSeq" id="WP_345032212.1">
    <property type="nucleotide sequence ID" value="NZ_BAABEY010000036.1"/>
</dbReference>
<feature type="domain" description="Gfo/Idh/MocA-like oxidoreductase N-terminal" evidence="1">
    <location>
        <begin position="52"/>
        <end position="135"/>
    </location>
</feature>
<proteinExistence type="predicted"/>
<dbReference type="SUPFAM" id="SSF51735">
    <property type="entry name" value="NAD(P)-binding Rossmann-fold domains"/>
    <property type="match status" value="1"/>
</dbReference>
<accession>A0ABP8M8L1</accession>
<protein>
    <submittedName>
        <fullName evidence="2">Gfo/Idh/MocA family oxidoreductase</fullName>
    </submittedName>
</protein>
<dbReference type="Gene3D" id="3.40.50.720">
    <property type="entry name" value="NAD(P)-binding Rossmann-like Domain"/>
    <property type="match status" value="1"/>
</dbReference>
<gene>
    <name evidence="2" type="ORF">GCM10023091_38440</name>
</gene>
<dbReference type="InterPro" id="IPR036291">
    <property type="entry name" value="NAD(P)-bd_dom_sf"/>
</dbReference>
<evidence type="ECO:0000313" key="3">
    <source>
        <dbReference type="Proteomes" id="UP001501508"/>
    </source>
</evidence>
<keyword evidence="3" id="KW-1185">Reference proteome</keyword>
<reference evidence="3" key="1">
    <citation type="journal article" date="2019" name="Int. J. Syst. Evol. Microbiol.">
        <title>The Global Catalogue of Microorganisms (GCM) 10K type strain sequencing project: providing services to taxonomists for standard genome sequencing and annotation.</title>
        <authorList>
            <consortium name="The Broad Institute Genomics Platform"/>
            <consortium name="The Broad Institute Genome Sequencing Center for Infectious Disease"/>
            <person name="Wu L."/>
            <person name="Ma J."/>
        </authorList>
    </citation>
    <scope>NUCLEOTIDE SEQUENCE [LARGE SCALE GENOMIC DNA]</scope>
    <source>
        <strain evidence="3">JCM 31920</strain>
    </source>
</reference>
<dbReference type="Pfam" id="PF01408">
    <property type="entry name" value="GFO_IDH_MocA"/>
    <property type="match status" value="1"/>
</dbReference>
<dbReference type="EMBL" id="BAABEY010000036">
    <property type="protein sequence ID" value="GAA4446026.1"/>
    <property type="molecule type" value="Genomic_DNA"/>
</dbReference>
<dbReference type="InterPro" id="IPR000683">
    <property type="entry name" value="Gfo/Idh/MocA-like_OxRdtase_N"/>
</dbReference>
<dbReference type="Proteomes" id="UP001501508">
    <property type="component" value="Unassembled WGS sequence"/>
</dbReference>
<dbReference type="PANTHER" id="PTHR43818">
    <property type="entry name" value="BCDNA.GH03377"/>
    <property type="match status" value="1"/>
</dbReference>
<evidence type="ECO:0000313" key="2">
    <source>
        <dbReference type="EMBL" id="GAA4446026.1"/>
    </source>
</evidence>